<name>A0AAE3SF33_9BACT</name>
<accession>A0AAE3SF33</accession>
<comment type="caution">
    <text evidence="2">The sequence shown here is derived from an EMBL/GenBank/DDBJ whole genome shotgun (WGS) entry which is preliminary data.</text>
</comment>
<protein>
    <submittedName>
        <fullName evidence="2">Uncharacterized protein</fullName>
    </submittedName>
</protein>
<feature type="coiled-coil region" evidence="1">
    <location>
        <begin position="151"/>
        <end position="182"/>
    </location>
</feature>
<reference evidence="2" key="1">
    <citation type="submission" date="2022-10" db="EMBL/GenBank/DDBJ databases">
        <authorList>
            <person name="Yu W.X."/>
        </authorList>
    </citation>
    <scope>NUCLEOTIDE SEQUENCE</scope>
    <source>
        <strain evidence="2">AAT</strain>
    </source>
</reference>
<evidence type="ECO:0000313" key="2">
    <source>
        <dbReference type="EMBL" id="MCW3786841.1"/>
    </source>
</evidence>
<sequence length="350" mass="41876">MLDKDTKDFERQFSIEIGKGTFLKDFQHSEALKECLFSEFAETQQKPDLLLYQMAQFESETEYWQFIDEYNKHEAGRTNYNEVSPYEEKFYRVVSRVEIAENKFLDTKQHIDIECIELHKNGKLNKRYYSHQLSQTETYKALKKINDSYYLSLTELQVNEYKDELKELIGDFERQLNKLKTDSAKIDVLNVFLEKKYGMMHAFTMYKSELPDNELKKQHSNFNKRLDNYLDAKIQDLSQQDNNKIKDGFKSIGYEVFERYIDEYFDNLSKSDTAICAFYYNMLDNNYLDKMFFSGVTKFARYIEEYTNEYYNKSIDLDKIKTRGDISTDKHKKQFTKMVTLIKQGVNDTK</sequence>
<keyword evidence="1" id="KW-0175">Coiled coil</keyword>
<evidence type="ECO:0000256" key="1">
    <source>
        <dbReference type="SAM" id="Coils"/>
    </source>
</evidence>
<dbReference type="EMBL" id="JAPDPJ010000019">
    <property type="protein sequence ID" value="MCW3786841.1"/>
    <property type="molecule type" value="Genomic_DNA"/>
</dbReference>
<proteinExistence type="predicted"/>
<keyword evidence="3" id="KW-1185">Reference proteome</keyword>
<gene>
    <name evidence="2" type="ORF">OM075_10210</name>
</gene>
<organism evidence="2 3">
    <name type="scientific">Plebeiibacterium sediminum</name>
    <dbReference type="NCBI Taxonomy" id="2992112"/>
    <lineage>
        <taxon>Bacteria</taxon>
        <taxon>Pseudomonadati</taxon>
        <taxon>Bacteroidota</taxon>
        <taxon>Bacteroidia</taxon>
        <taxon>Marinilabiliales</taxon>
        <taxon>Marinilabiliaceae</taxon>
        <taxon>Plebeiibacterium</taxon>
    </lineage>
</organism>
<dbReference type="Proteomes" id="UP001209229">
    <property type="component" value="Unassembled WGS sequence"/>
</dbReference>
<dbReference type="RefSeq" id="WP_301190406.1">
    <property type="nucleotide sequence ID" value="NZ_JAPDPJ010000019.1"/>
</dbReference>
<evidence type="ECO:0000313" key="3">
    <source>
        <dbReference type="Proteomes" id="UP001209229"/>
    </source>
</evidence>
<dbReference type="AlphaFoldDB" id="A0AAE3SF33"/>